<reference evidence="3" key="2">
    <citation type="submission" date="2015-01" db="EMBL/GenBank/DDBJ databases">
        <title>Evolutionary Origins and Diversification of the Mycorrhizal Mutualists.</title>
        <authorList>
            <consortium name="DOE Joint Genome Institute"/>
            <consortium name="Mycorrhizal Genomics Consortium"/>
            <person name="Kohler A."/>
            <person name="Kuo A."/>
            <person name="Nagy L.G."/>
            <person name="Floudas D."/>
            <person name="Copeland A."/>
            <person name="Barry K.W."/>
            <person name="Cichocki N."/>
            <person name="Veneault-Fourrey C."/>
            <person name="LaButti K."/>
            <person name="Lindquist E.A."/>
            <person name="Lipzen A."/>
            <person name="Lundell T."/>
            <person name="Morin E."/>
            <person name="Murat C."/>
            <person name="Riley R."/>
            <person name="Ohm R."/>
            <person name="Sun H."/>
            <person name="Tunlid A."/>
            <person name="Henrissat B."/>
            <person name="Grigoriev I.V."/>
            <person name="Hibbett D.S."/>
            <person name="Martin F."/>
        </authorList>
    </citation>
    <scope>NUCLEOTIDE SEQUENCE [LARGE SCALE GENOMIC DNA]</scope>
    <source>
        <strain evidence="3">Marx 270</strain>
    </source>
</reference>
<feature type="region of interest" description="Disordered" evidence="1">
    <location>
        <begin position="60"/>
        <end position="153"/>
    </location>
</feature>
<dbReference type="Proteomes" id="UP000054217">
    <property type="component" value="Unassembled WGS sequence"/>
</dbReference>
<name>A0A0C3N0N4_PISTI</name>
<accession>A0A0C3N0N4</accession>
<dbReference type="EMBL" id="KN832089">
    <property type="protein sequence ID" value="KIN94679.1"/>
    <property type="molecule type" value="Genomic_DNA"/>
</dbReference>
<dbReference type="InParanoid" id="A0A0C3N0N4"/>
<evidence type="ECO:0000256" key="1">
    <source>
        <dbReference type="SAM" id="MobiDB-lite"/>
    </source>
</evidence>
<evidence type="ECO:0000313" key="3">
    <source>
        <dbReference type="Proteomes" id="UP000054217"/>
    </source>
</evidence>
<gene>
    <name evidence="2" type="ORF">M404DRAFT_1008146</name>
</gene>
<evidence type="ECO:0000313" key="2">
    <source>
        <dbReference type="EMBL" id="KIN94679.1"/>
    </source>
</evidence>
<dbReference type="HOGENOM" id="CLU_1717639_0_0_1"/>
<dbReference type="AlphaFoldDB" id="A0A0C3N0N4"/>
<reference evidence="2 3" key="1">
    <citation type="submission" date="2014-04" db="EMBL/GenBank/DDBJ databases">
        <authorList>
            <consortium name="DOE Joint Genome Institute"/>
            <person name="Kuo A."/>
            <person name="Kohler A."/>
            <person name="Costa M.D."/>
            <person name="Nagy L.G."/>
            <person name="Floudas D."/>
            <person name="Copeland A."/>
            <person name="Barry K.W."/>
            <person name="Cichocki N."/>
            <person name="Veneault-Fourrey C."/>
            <person name="LaButti K."/>
            <person name="Lindquist E.A."/>
            <person name="Lipzen A."/>
            <person name="Lundell T."/>
            <person name="Morin E."/>
            <person name="Murat C."/>
            <person name="Sun H."/>
            <person name="Tunlid A."/>
            <person name="Henrissat B."/>
            <person name="Grigoriev I.V."/>
            <person name="Hibbett D.S."/>
            <person name="Martin F."/>
            <person name="Nordberg H.P."/>
            <person name="Cantor M.N."/>
            <person name="Hua S.X."/>
        </authorList>
    </citation>
    <scope>NUCLEOTIDE SEQUENCE [LARGE SCALE GENOMIC DNA]</scope>
    <source>
        <strain evidence="2 3">Marx 270</strain>
    </source>
</reference>
<dbReference type="OrthoDB" id="2655089at2759"/>
<keyword evidence="3" id="KW-1185">Reference proteome</keyword>
<organism evidence="2 3">
    <name type="scientific">Pisolithus tinctorius Marx 270</name>
    <dbReference type="NCBI Taxonomy" id="870435"/>
    <lineage>
        <taxon>Eukaryota</taxon>
        <taxon>Fungi</taxon>
        <taxon>Dikarya</taxon>
        <taxon>Basidiomycota</taxon>
        <taxon>Agaricomycotina</taxon>
        <taxon>Agaricomycetes</taxon>
        <taxon>Agaricomycetidae</taxon>
        <taxon>Boletales</taxon>
        <taxon>Sclerodermatineae</taxon>
        <taxon>Pisolithaceae</taxon>
        <taxon>Pisolithus</taxon>
    </lineage>
</organism>
<proteinExistence type="predicted"/>
<feature type="compositionally biased region" description="Basic and acidic residues" evidence="1">
    <location>
        <begin position="79"/>
        <end position="144"/>
    </location>
</feature>
<feature type="non-terminal residue" evidence="2">
    <location>
        <position position="153"/>
    </location>
</feature>
<sequence>MCDRSRLVCTLSFTGTKPTADELATLLYVTSAQEPKYSLHDTQCYWFAATVFDALKTLYKGPEQDPTPHLGGRGIEPQCRLKQEQKEQRQREQEAAKRAEEERRAAEERAQAAEEERQKECQATEEAAKWEREQRDPAEERAWAAEEANAKFS</sequence>
<protein>
    <submittedName>
        <fullName evidence="2">Uncharacterized protein</fullName>
    </submittedName>
</protein>